<comment type="caution">
    <text evidence="2">The sequence shown here is derived from an EMBL/GenBank/DDBJ whole genome shotgun (WGS) entry which is preliminary data.</text>
</comment>
<protein>
    <recommendedName>
        <fullName evidence="4">Glutamate receptor</fullName>
    </recommendedName>
</protein>
<feature type="transmembrane region" description="Helical" evidence="1">
    <location>
        <begin position="110"/>
        <end position="138"/>
    </location>
</feature>
<feature type="non-terminal residue" evidence="2">
    <location>
        <position position="1"/>
    </location>
</feature>
<sequence length="168" mass="18887">FAPFSVVQISEDGTADVWGSFIQIALDGAKYAGLKPSLVNAKAVPYGAKLENGSFTWGSAFGLLENGEALVFSGPSVVDEERHPIVESIEGIINSYQLLTWKPQKTIDPFAFMLAFTPEVWLCLGIMTIMLAALCTFIDRFLTPWRFPDNEYKFASNIWEFYRRLYPQ</sequence>
<organism evidence="2 3">
    <name type="scientific">Tropilaelaps mercedesae</name>
    <dbReference type="NCBI Taxonomy" id="418985"/>
    <lineage>
        <taxon>Eukaryota</taxon>
        <taxon>Metazoa</taxon>
        <taxon>Ecdysozoa</taxon>
        <taxon>Arthropoda</taxon>
        <taxon>Chelicerata</taxon>
        <taxon>Arachnida</taxon>
        <taxon>Acari</taxon>
        <taxon>Parasitiformes</taxon>
        <taxon>Mesostigmata</taxon>
        <taxon>Gamasina</taxon>
        <taxon>Dermanyssoidea</taxon>
        <taxon>Laelapidae</taxon>
        <taxon>Tropilaelaps</taxon>
    </lineage>
</organism>
<gene>
    <name evidence="2" type="ORF">BIW11_11272</name>
</gene>
<evidence type="ECO:0008006" key="4">
    <source>
        <dbReference type="Google" id="ProtNLM"/>
    </source>
</evidence>
<name>A0A1V9XCB3_9ACAR</name>
<dbReference type="Proteomes" id="UP000192247">
    <property type="component" value="Unassembled WGS sequence"/>
</dbReference>
<accession>A0A1V9XCB3</accession>
<keyword evidence="1" id="KW-0472">Membrane</keyword>
<dbReference type="InParanoid" id="A0A1V9XCB3"/>
<evidence type="ECO:0000256" key="1">
    <source>
        <dbReference type="SAM" id="Phobius"/>
    </source>
</evidence>
<evidence type="ECO:0000313" key="2">
    <source>
        <dbReference type="EMBL" id="OQR70992.1"/>
    </source>
</evidence>
<proteinExistence type="predicted"/>
<evidence type="ECO:0000313" key="3">
    <source>
        <dbReference type="Proteomes" id="UP000192247"/>
    </source>
</evidence>
<dbReference type="AlphaFoldDB" id="A0A1V9XCB3"/>
<dbReference type="OrthoDB" id="6495696at2759"/>
<reference evidence="2 3" key="1">
    <citation type="journal article" date="2017" name="Gigascience">
        <title>Draft genome of the honey bee ectoparasitic mite, Tropilaelaps mercedesae, is shaped by the parasitic life history.</title>
        <authorList>
            <person name="Dong X."/>
            <person name="Armstrong S.D."/>
            <person name="Xia D."/>
            <person name="Makepeace B.L."/>
            <person name="Darby A.C."/>
            <person name="Kadowaki T."/>
        </authorList>
    </citation>
    <scope>NUCLEOTIDE SEQUENCE [LARGE SCALE GENOMIC DNA]</scope>
    <source>
        <strain evidence="2">Wuxi-XJTLU</strain>
    </source>
</reference>
<keyword evidence="1" id="KW-0812">Transmembrane</keyword>
<dbReference type="EMBL" id="MNPL01015625">
    <property type="protein sequence ID" value="OQR70992.1"/>
    <property type="molecule type" value="Genomic_DNA"/>
</dbReference>
<dbReference type="Gene3D" id="1.10.287.70">
    <property type="match status" value="1"/>
</dbReference>
<keyword evidence="3" id="KW-1185">Reference proteome</keyword>
<keyword evidence="1" id="KW-1133">Transmembrane helix</keyword>
<feature type="non-terminal residue" evidence="2">
    <location>
        <position position="168"/>
    </location>
</feature>